<dbReference type="EC" id="5.6.2.3" evidence="1"/>
<dbReference type="GO" id="GO:0000723">
    <property type="term" value="P:telomere maintenance"/>
    <property type="evidence" value="ECO:0007669"/>
    <property type="project" value="InterPro"/>
</dbReference>
<keyword evidence="1" id="KW-0067">ATP-binding</keyword>
<dbReference type="PANTHER" id="PTHR47642:SF5">
    <property type="entry name" value="ATP-DEPENDENT DNA HELICASE"/>
    <property type="match status" value="1"/>
</dbReference>
<dbReference type="Proteomes" id="UP001152795">
    <property type="component" value="Unassembled WGS sequence"/>
</dbReference>
<keyword evidence="1 4" id="KW-0347">Helicase</keyword>
<dbReference type="CDD" id="cd18809">
    <property type="entry name" value="SF1_C_RecD"/>
    <property type="match status" value="1"/>
</dbReference>
<dbReference type="GO" id="GO:0006281">
    <property type="term" value="P:DNA repair"/>
    <property type="evidence" value="ECO:0007669"/>
    <property type="project" value="UniProtKB-KW"/>
</dbReference>
<dbReference type="GO" id="GO:0006310">
    <property type="term" value="P:DNA recombination"/>
    <property type="evidence" value="ECO:0007669"/>
    <property type="project" value="UniProtKB-KW"/>
</dbReference>
<evidence type="ECO:0000313" key="4">
    <source>
        <dbReference type="EMBL" id="CAB4039510.1"/>
    </source>
</evidence>
<feature type="region of interest" description="Disordered" evidence="2">
    <location>
        <begin position="118"/>
        <end position="149"/>
    </location>
</feature>
<reference evidence="4" key="1">
    <citation type="submission" date="2020-04" db="EMBL/GenBank/DDBJ databases">
        <authorList>
            <person name="Alioto T."/>
            <person name="Alioto T."/>
            <person name="Gomez Garrido J."/>
        </authorList>
    </citation>
    <scope>NUCLEOTIDE SEQUENCE</scope>
    <source>
        <strain evidence="4">A484AB</strain>
    </source>
</reference>
<evidence type="ECO:0000313" key="5">
    <source>
        <dbReference type="Proteomes" id="UP001152795"/>
    </source>
</evidence>
<dbReference type="SUPFAM" id="SSF52540">
    <property type="entry name" value="P-loop containing nucleoside triphosphate hydrolases"/>
    <property type="match status" value="2"/>
</dbReference>
<dbReference type="PANTHER" id="PTHR47642">
    <property type="entry name" value="ATP-DEPENDENT DNA HELICASE"/>
    <property type="match status" value="1"/>
</dbReference>
<keyword evidence="1" id="KW-0233">DNA recombination</keyword>
<feature type="compositionally biased region" description="Polar residues" evidence="2">
    <location>
        <begin position="118"/>
        <end position="147"/>
    </location>
</feature>
<name>A0A6S7KC24_PARCT</name>
<dbReference type="OrthoDB" id="272985at2759"/>
<evidence type="ECO:0000256" key="2">
    <source>
        <dbReference type="SAM" id="MobiDB-lite"/>
    </source>
</evidence>
<dbReference type="Pfam" id="PF05970">
    <property type="entry name" value="PIF1"/>
    <property type="match status" value="1"/>
</dbReference>
<dbReference type="AlphaFoldDB" id="A0A6S7KC24"/>
<sequence length="590" mass="67355">MKCRKVKAVLRYHTPNKTKEPELYFYHLLMLYFPWREETQLLSSDQTYTSKFYEPDVQAVVEQNRAVFEPDADAITEALEAMRNNEGNIVHSYDSINDQENSDLRDETPIVSDVNESFNQQQPSHLDSTQSNQQSSGTVTYHNQPSEISDDELRQSVRSLNPEQRCGGAGKSHLIKTIYHTAVKTFRHPPFNPELPTVLLLAPTGVAAINIDGTTVKTGLAIPKETGDYLRGMSDQKKTQYRISLKDLKLIIIDEISMVGNITLLHTHQRLKEIFGVSSTDLFAGISIIAVGDLYQLPPIKKKAIFDDYKIETNNLCHPWRVFKMVELTEIMRQKMIRHLLNFLIELEQLRIQRMILKFFTKDQYPKNVNKQDIDRVLARGRSETGGLDFEIQIKKGARIMLTTNINIQDRLINGQMGTVVKIQVNESNKPTILHIKFDDENAGKTLINSSVNSFARENHLVSIEPVLAKIEDMPGKPSSPEFQRIQFPIALSWACTVHKVQGLTLENVVVSLELNKQRSFNYGQINVALSRATSLQGLHILGEIQSKHIKANPKVHEEYERLRNSCLRASTEHARIMQHISSNHITFEY</sequence>
<keyword evidence="1" id="KW-0547">Nucleotide-binding</keyword>
<gene>
    <name evidence="4" type="ORF">PACLA_8A044495</name>
</gene>
<dbReference type="EMBL" id="CACRXK020025491">
    <property type="protein sequence ID" value="CAB4039510.1"/>
    <property type="molecule type" value="Genomic_DNA"/>
</dbReference>
<dbReference type="GO" id="GO:0005524">
    <property type="term" value="F:ATP binding"/>
    <property type="evidence" value="ECO:0007669"/>
    <property type="project" value="UniProtKB-KW"/>
</dbReference>
<evidence type="ECO:0000256" key="1">
    <source>
        <dbReference type="RuleBase" id="RU363044"/>
    </source>
</evidence>
<proteinExistence type="inferred from homology"/>
<dbReference type="InterPro" id="IPR027417">
    <property type="entry name" value="P-loop_NTPase"/>
</dbReference>
<comment type="catalytic activity">
    <reaction evidence="1">
        <text>ATP + H2O = ADP + phosphate + H(+)</text>
        <dbReference type="Rhea" id="RHEA:13065"/>
        <dbReference type="ChEBI" id="CHEBI:15377"/>
        <dbReference type="ChEBI" id="CHEBI:15378"/>
        <dbReference type="ChEBI" id="CHEBI:30616"/>
        <dbReference type="ChEBI" id="CHEBI:43474"/>
        <dbReference type="ChEBI" id="CHEBI:456216"/>
        <dbReference type="EC" id="5.6.2.3"/>
    </reaction>
</comment>
<keyword evidence="1" id="KW-0234">DNA repair</keyword>
<keyword evidence="1" id="KW-0227">DNA damage</keyword>
<dbReference type="GO" id="GO:0016787">
    <property type="term" value="F:hydrolase activity"/>
    <property type="evidence" value="ECO:0007669"/>
    <property type="project" value="UniProtKB-KW"/>
</dbReference>
<dbReference type="InterPro" id="IPR051055">
    <property type="entry name" value="PIF1_helicase"/>
</dbReference>
<comment type="similarity">
    <text evidence="1">Belongs to the helicase family.</text>
</comment>
<accession>A0A6S7KC24</accession>
<dbReference type="InterPro" id="IPR010285">
    <property type="entry name" value="DNA_helicase_pif1-like_DEAD"/>
</dbReference>
<dbReference type="Gene3D" id="3.40.50.300">
    <property type="entry name" value="P-loop containing nucleotide triphosphate hydrolases"/>
    <property type="match status" value="1"/>
</dbReference>
<dbReference type="GO" id="GO:0043139">
    <property type="term" value="F:5'-3' DNA helicase activity"/>
    <property type="evidence" value="ECO:0007669"/>
    <property type="project" value="UniProtKB-EC"/>
</dbReference>
<protein>
    <recommendedName>
        <fullName evidence="1">ATP-dependent DNA helicase</fullName>
        <ecNumber evidence="1">5.6.2.3</ecNumber>
    </recommendedName>
</protein>
<comment type="cofactor">
    <cofactor evidence="1">
        <name>Mg(2+)</name>
        <dbReference type="ChEBI" id="CHEBI:18420"/>
    </cofactor>
</comment>
<evidence type="ECO:0000259" key="3">
    <source>
        <dbReference type="Pfam" id="PF05970"/>
    </source>
</evidence>
<keyword evidence="5" id="KW-1185">Reference proteome</keyword>
<feature type="domain" description="DNA helicase Pif1-like DEAD-box helicase" evidence="3">
    <location>
        <begin position="167"/>
        <end position="336"/>
    </location>
</feature>
<organism evidence="4 5">
    <name type="scientific">Paramuricea clavata</name>
    <name type="common">Red gorgonian</name>
    <name type="synonym">Violescent sea-whip</name>
    <dbReference type="NCBI Taxonomy" id="317549"/>
    <lineage>
        <taxon>Eukaryota</taxon>
        <taxon>Metazoa</taxon>
        <taxon>Cnidaria</taxon>
        <taxon>Anthozoa</taxon>
        <taxon>Octocorallia</taxon>
        <taxon>Malacalcyonacea</taxon>
        <taxon>Plexauridae</taxon>
        <taxon>Paramuricea</taxon>
    </lineage>
</organism>
<keyword evidence="1" id="KW-0378">Hydrolase</keyword>
<comment type="caution">
    <text evidence="4">The sequence shown here is derived from an EMBL/GenBank/DDBJ whole genome shotgun (WGS) entry which is preliminary data.</text>
</comment>